<dbReference type="KEGG" id="rher:EHE19_018305"/>
<dbReference type="OrthoDB" id="9802710at2"/>
<organism evidence="1 2">
    <name type="scientific">Ruminiclostridium herbifermentans</name>
    <dbReference type="NCBI Taxonomy" id="2488810"/>
    <lineage>
        <taxon>Bacteria</taxon>
        <taxon>Bacillati</taxon>
        <taxon>Bacillota</taxon>
        <taxon>Clostridia</taxon>
        <taxon>Eubacteriales</taxon>
        <taxon>Oscillospiraceae</taxon>
        <taxon>Ruminiclostridium</taxon>
    </lineage>
</organism>
<accession>A0A4U7JCL3</accession>
<dbReference type="PIRSF" id="PIRSF037263">
    <property type="entry name" value="DUF951_bac"/>
    <property type="match status" value="1"/>
</dbReference>
<dbReference type="AlphaFoldDB" id="A0A4U7JCL3"/>
<reference evidence="1 2" key="1">
    <citation type="submission" date="2020-09" db="EMBL/GenBank/DDBJ databases">
        <title>Characterization and genome sequencing of Ruminiclostridium sp. nov. MA18.</title>
        <authorList>
            <person name="Rettenmaier R."/>
            <person name="Kowollik M.-L."/>
            <person name="Liebl W."/>
            <person name="Zverlov V."/>
        </authorList>
    </citation>
    <scope>NUCLEOTIDE SEQUENCE [LARGE SCALE GENOMIC DNA]</scope>
    <source>
        <strain evidence="1 2">MA18</strain>
    </source>
</reference>
<name>A0A4U7JCL3_9FIRM</name>
<evidence type="ECO:0000313" key="2">
    <source>
        <dbReference type="Proteomes" id="UP000306409"/>
    </source>
</evidence>
<dbReference type="Pfam" id="PF06107">
    <property type="entry name" value="DUF951"/>
    <property type="match status" value="1"/>
</dbReference>
<evidence type="ECO:0000313" key="1">
    <source>
        <dbReference type="EMBL" id="QNU66762.1"/>
    </source>
</evidence>
<dbReference type="PANTHER" id="PTHR38455">
    <property type="entry name" value="HYPOTHETICAL CYTOSOLIC PROTEIN"/>
    <property type="match status" value="1"/>
</dbReference>
<dbReference type="RefSeq" id="WP_137698916.1">
    <property type="nucleotide sequence ID" value="NZ_CP061336.1"/>
</dbReference>
<dbReference type="InterPro" id="IPR009296">
    <property type="entry name" value="DUF951"/>
</dbReference>
<dbReference type="Proteomes" id="UP000306409">
    <property type="component" value="Chromosome"/>
</dbReference>
<sequence length="73" mass="8323">MPDKYALGDIVEMKKQHPCGSKQWEIVRTGADFRIKCVGCEHQVMLARTKFEKSVKKIIKSNLVADTENISKD</sequence>
<dbReference type="PANTHER" id="PTHR38455:SF1">
    <property type="entry name" value="DUF951 DOMAIN-CONTAINING PROTEIN"/>
    <property type="match status" value="1"/>
</dbReference>
<proteinExistence type="predicted"/>
<dbReference type="EMBL" id="CP061336">
    <property type="protein sequence ID" value="QNU66762.1"/>
    <property type="molecule type" value="Genomic_DNA"/>
</dbReference>
<protein>
    <submittedName>
        <fullName evidence="1">DUF951 domain-containing protein</fullName>
    </submittedName>
</protein>
<keyword evidence="2" id="KW-1185">Reference proteome</keyword>
<gene>
    <name evidence="1" type="ORF">EHE19_018305</name>
</gene>